<dbReference type="Proteomes" id="UP000605992">
    <property type="component" value="Unassembled WGS sequence"/>
</dbReference>
<sequence>MAEHDDRTDAGRDEEAVRDYVEQMAMTFARFGFPRMPARILFALMVSDDGALTAGELAEQLDVSPAAVSNSVRYLMQLGMLVREPVRGSRRDRYRLPEHAWYTASVSQGHIYDQIADLVLTGVKALGGPESAAGARAVEMADFLRFFHREMDGVLDRWRATRLDGASPA</sequence>
<dbReference type="Pfam" id="PF12802">
    <property type="entry name" value="MarR_2"/>
    <property type="match status" value="1"/>
</dbReference>
<evidence type="ECO:0000256" key="3">
    <source>
        <dbReference type="ARBA" id="ARBA00023163"/>
    </source>
</evidence>
<protein>
    <submittedName>
        <fullName evidence="5">Transcriptional regulator</fullName>
    </submittedName>
</protein>
<comment type="caution">
    <text evidence="5">The sequence shown here is derived from an EMBL/GenBank/DDBJ whole genome shotgun (WGS) entry which is preliminary data.</text>
</comment>
<evidence type="ECO:0000313" key="5">
    <source>
        <dbReference type="EMBL" id="GII58121.1"/>
    </source>
</evidence>
<dbReference type="RefSeq" id="WP_203948228.1">
    <property type="nucleotide sequence ID" value="NZ_BOOR01000060.1"/>
</dbReference>
<keyword evidence="3" id="KW-0804">Transcription</keyword>
<keyword evidence="2" id="KW-0238">DNA-binding</keyword>
<feature type="domain" description="HTH marR-type" evidence="4">
    <location>
        <begin position="31"/>
        <end position="91"/>
    </location>
</feature>
<dbReference type="EMBL" id="BOOR01000060">
    <property type="protein sequence ID" value="GII58121.1"/>
    <property type="molecule type" value="Genomic_DNA"/>
</dbReference>
<dbReference type="GO" id="GO:0003677">
    <property type="term" value="F:DNA binding"/>
    <property type="evidence" value="ECO:0007669"/>
    <property type="project" value="UniProtKB-KW"/>
</dbReference>
<evidence type="ECO:0000256" key="2">
    <source>
        <dbReference type="ARBA" id="ARBA00023125"/>
    </source>
</evidence>
<dbReference type="SUPFAM" id="SSF46785">
    <property type="entry name" value="Winged helix' DNA-binding domain"/>
    <property type="match status" value="1"/>
</dbReference>
<evidence type="ECO:0000313" key="6">
    <source>
        <dbReference type="Proteomes" id="UP000605992"/>
    </source>
</evidence>
<dbReference type="AlphaFoldDB" id="A0A8J3XZN9"/>
<evidence type="ECO:0000259" key="4">
    <source>
        <dbReference type="Pfam" id="PF12802"/>
    </source>
</evidence>
<dbReference type="GO" id="GO:0003700">
    <property type="term" value="F:DNA-binding transcription factor activity"/>
    <property type="evidence" value="ECO:0007669"/>
    <property type="project" value="InterPro"/>
</dbReference>
<dbReference type="InterPro" id="IPR011991">
    <property type="entry name" value="ArsR-like_HTH"/>
</dbReference>
<organism evidence="5 6">
    <name type="scientific">Planotetraspora thailandica</name>
    <dbReference type="NCBI Taxonomy" id="487172"/>
    <lineage>
        <taxon>Bacteria</taxon>
        <taxon>Bacillati</taxon>
        <taxon>Actinomycetota</taxon>
        <taxon>Actinomycetes</taxon>
        <taxon>Streptosporangiales</taxon>
        <taxon>Streptosporangiaceae</taxon>
        <taxon>Planotetraspora</taxon>
    </lineage>
</organism>
<keyword evidence="1" id="KW-0805">Transcription regulation</keyword>
<gene>
    <name evidence="5" type="ORF">Pth03_65100</name>
</gene>
<dbReference type="CDD" id="cd00090">
    <property type="entry name" value="HTH_ARSR"/>
    <property type="match status" value="1"/>
</dbReference>
<accession>A0A8J3XZN9</accession>
<dbReference type="InterPro" id="IPR052362">
    <property type="entry name" value="HTH-GbsR_regulator"/>
</dbReference>
<dbReference type="Gene3D" id="1.10.10.10">
    <property type="entry name" value="Winged helix-like DNA-binding domain superfamily/Winged helix DNA-binding domain"/>
    <property type="match status" value="1"/>
</dbReference>
<dbReference type="PANTHER" id="PTHR38465">
    <property type="entry name" value="HTH-TYPE TRANSCRIPTIONAL REGULATOR MJ1563-RELATED"/>
    <property type="match status" value="1"/>
</dbReference>
<name>A0A8J3XZN9_9ACTN</name>
<dbReference type="InterPro" id="IPR000835">
    <property type="entry name" value="HTH_MarR-typ"/>
</dbReference>
<dbReference type="Gene3D" id="1.10.287.160">
    <property type="entry name" value="HR1 repeat"/>
    <property type="match status" value="1"/>
</dbReference>
<keyword evidence="6" id="KW-1185">Reference proteome</keyword>
<reference evidence="5" key="1">
    <citation type="submission" date="2021-01" db="EMBL/GenBank/DDBJ databases">
        <title>Whole genome shotgun sequence of Planotetraspora thailandica NBRC 104271.</title>
        <authorList>
            <person name="Komaki H."/>
            <person name="Tamura T."/>
        </authorList>
    </citation>
    <scope>NUCLEOTIDE SEQUENCE</scope>
    <source>
        <strain evidence="5">NBRC 104271</strain>
    </source>
</reference>
<dbReference type="InterPro" id="IPR036390">
    <property type="entry name" value="WH_DNA-bd_sf"/>
</dbReference>
<dbReference type="PANTHER" id="PTHR38465:SF2">
    <property type="entry name" value="HTH-TYPE TRANSCRIPTIONAL REGULATOR MMPR5"/>
    <property type="match status" value="1"/>
</dbReference>
<proteinExistence type="predicted"/>
<evidence type="ECO:0000256" key="1">
    <source>
        <dbReference type="ARBA" id="ARBA00023015"/>
    </source>
</evidence>
<dbReference type="InterPro" id="IPR036388">
    <property type="entry name" value="WH-like_DNA-bd_sf"/>
</dbReference>